<dbReference type="PANTHER" id="PTHR43477:SF1">
    <property type="entry name" value="DIHYDROANTICAPSIN 7-DEHYDROGENASE"/>
    <property type="match status" value="1"/>
</dbReference>
<gene>
    <name evidence="3" type="ORF">GCM10022399_10530</name>
</gene>
<dbReference type="PROSITE" id="PS00061">
    <property type="entry name" value="ADH_SHORT"/>
    <property type="match status" value="1"/>
</dbReference>
<comment type="similarity">
    <text evidence="1">Belongs to the short-chain dehydrogenases/reductases (SDR) family.</text>
</comment>
<proteinExistence type="inferred from homology"/>
<evidence type="ECO:0000313" key="4">
    <source>
        <dbReference type="Proteomes" id="UP001501468"/>
    </source>
</evidence>
<dbReference type="Pfam" id="PF00106">
    <property type="entry name" value="adh_short"/>
    <property type="match status" value="1"/>
</dbReference>
<dbReference type="CDD" id="cd05233">
    <property type="entry name" value="SDR_c"/>
    <property type="match status" value="1"/>
</dbReference>
<dbReference type="Gene3D" id="3.40.50.720">
    <property type="entry name" value="NAD(P)-binding Rossmann-like Domain"/>
    <property type="match status" value="1"/>
</dbReference>
<reference evidence="4" key="1">
    <citation type="journal article" date="2019" name="Int. J. Syst. Evol. Microbiol.">
        <title>The Global Catalogue of Microorganisms (GCM) 10K type strain sequencing project: providing services to taxonomists for standard genome sequencing and annotation.</title>
        <authorList>
            <consortium name="The Broad Institute Genomics Platform"/>
            <consortium name="The Broad Institute Genome Sequencing Center for Infectious Disease"/>
            <person name="Wu L."/>
            <person name="Ma J."/>
        </authorList>
    </citation>
    <scope>NUCLEOTIDE SEQUENCE [LARGE SCALE GENOMIC DNA]</scope>
    <source>
        <strain evidence="4">JCM 17125</strain>
    </source>
</reference>
<sequence>MTAADAPTAAHAAGSQEPRVVVVTGATGETGRATCAALLARGEHVVAVGRDAASLGSLRAGLAEGVGSDVLDRLDTRVCDLLDGEAVQTLARGVVSDRGHVDALFHLVGGWRGGKHFTDSTDDDWRWLSGNLVDTLRHTTLALHDHLLASGRGRVAIVSAAAAQAPTAGNAAYASAKAAAETWLAALADSFGSDEAPPGSAAVVGVVRWIGTGRTATSPSRIAEWLTELLDGDAAALNGGRVEL</sequence>
<dbReference type="Proteomes" id="UP001501468">
    <property type="component" value="Unassembled WGS sequence"/>
</dbReference>
<organism evidence="3 4">
    <name type="scientific">Terrabacter ginsenosidimutans</name>
    <dbReference type="NCBI Taxonomy" id="490575"/>
    <lineage>
        <taxon>Bacteria</taxon>
        <taxon>Bacillati</taxon>
        <taxon>Actinomycetota</taxon>
        <taxon>Actinomycetes</taxon>
        <taxon>Micrococcales</taxon>
        <taxon>Intrasporangiaceae</taxon>
        <taxon>Terrabacter</taxon>
    </lineage>
</organism>
<dbReference type="InterPro" id="IPR020904">
    <property type="entry name" value="Sc_DH/Rdtase_CS"/>
</dbReference>
<evidence type="ECO:0000256" key="2">
    <source>
        <dbReference type="ARBA" id="ARBA00023002"/>
    </source>
</evidence>
<dbReference type="PANTHER" id="PTHR43477">
    <property type="entry name" value="DIHYDROANTICAPSIN 7-DEHYDROGENASE"/>
    <property type="match status" value="1"/>
</dbReference>
<dbReference type="EMBL" id="BAABDC010000001">
    <property type="protein sequence ID" value="GAA3695927.1"/>
    <property type="molecule type" value="Genomic_DNA"/>
</dbReference>
<keyword evidence="2" id="KW-0560">Oxidoreductase</keyword>
<dbReference type="InterPro" id="IPR002347">
    <property type="entry name" value="SDR_fam"/>
</dbReference>
<name>A0ABP7CWL3_9MICO</name>
<accession>A0ABP7CWL3</accession>
<dbReference type="SUPFAM" id="SSF51735">
    <property type="entry name" value="NAD(P)-binding Rossmann-fold domains"/>
    <property type="match status" value="1"/>
</dbReference>
<keyword evidence="4" id="KW-1185">Reference proteome</keyword>
<evidence type="ECO:0000313" key="3">
    <source>
        <dbReference type="EMBL" id="GAA3695927.1"/>
    </source>
</evidence>
<dbReference type="InterPro" id="IPR051122">
    <property type="entry name" value="SDR_DHRS6-like"/>
</dbReference>
<evidence type="ECO:0000256" key="1">
    <source>
        <dbReference type="ARBA" id="ARBA00006484"/>
    </source>
</evidence>
<protein>
    <submittedName>
        <fullName evidence="3">SDR family oxidoreductase</fullName>
    </submittedName>
</protein>
<dbReference type="PRINTS" id="PR00081">
    <property type="entry name" value="GDHRDH"/>
</dbReference>
<dbReference type="InterPro" id="IPR036291">
    <property type="entry name" value="NAD(P)-bd_dom_sf"/>
</dbReference>
<comment type="caution">
    <text evidence="3">The sequence shown here is derived from an EMBL/GenBank/DDBJ whole genome shotgun (WGS) entry which is preliminary data.</text>
</comment>